<dbReference type="InterPro" id="IPR051468">
    <property type="entry name" value="Fungal_SecMetab_SDRs"/>
</dbReference>
<dbReference type="PROSITE" id="PS00061">
    <property type="entry name" value="ADH_SHORT"/>
    <property type="match status" value="1"/>
</dbReference>
<sequence>MTVATTVLITGANRGLGYGLAEVYLARPNHIVIGAVRNPDTAGALEALTKGEGSSLIIVKIDSLSESDPAATIEAVKTQGITALDIVIANAGISQVFPQAHDVEISDLLRHLQVNVFGVILLFKAVRPLLLAAKEPKFVTLGSSAGSLSEMATRNFPNSVYGTSKAALNYITLKIHFENPTLTAFPVDPGWVQTDMGNTGAQSLGLNKAEIEVNTSVLGMIGVIDAADRENMSGKFMHYDGTAKPW</sequence>
<dbReference type="SUPFAM" id="SSF51735">
    <property type="entry name" value="NAD(P)-binding Rossmann-fold domains"/>
    <property type="match status" value="1"/>
</dbReference>
<dbReference type="PANTHER" id="PTHR43544">
    <property type="entry name" value="SHORT-CHAIN DEHYDROGENASE/REDUCTASE"/>
    <property type="match status" value="1"/>
</dbReference>
<dbReference type="PANTHER" id="PTHR43544:SF26">
    <property type="entry name" value="SHORT CHAIN DEHYDROGENASE_REDUCTASE FAMILY OXIDOREDUCTASE (JCVI)"/>
    <property type="match status" value="1"/>
</dbReference>
<evidence type="ECO:0000313" key="3">
    <source>
        <dbReference type="EMBL" id="CAI6337948.1"/>
    </source>
</evidence>
<accession>A0A9W4UPE3</accession>
<organism evidence="3 4">
    <name type="scientific">Periconia digitata</name>
    <dbReference type="NCBI Taxonomy" id="1303443"/>
    <lineage>
        <taxon>Eukaryota</taxon>
        <taxon>Fungi</taxon>
        <taxon>Dikarya</taxon>
        <taxon>Ascomycota</taxon>
        <taxon>Pezizomycotina</taxon>
        <taxon>Dothideomycetes</taxon>
        <taxon>Pleosporomycetidae</taxon>
        <taxon>Pleosporales</taxon>
        <taxon>Massarineae</taxon>
        <taxon>Periconiaceae</taxon>
        <taxon>Periconia</taxon>
    </lineage>
</organism>
<evidence type="ECO:0000256" key="2">
    <source>
        <dbReference type="ARBA" id="ARBA00022857"/>
    </source>
</evidence>
<dbReference type="Gene3D" id="3.40.50.720">
    <property type="entry name" value="NAD(P)-binding Rossmann-like Domain"/>
    <property type="match status" value="1"/>
</dbReference>
<evidence type="ECO:0000313" key="4">
    <source>
        <dbReference type="Proteomes" id="UP001152607"/>
    </source>
</evidence>
<dbReference type="Proteomes" id="UP001152607">
    <property type="component" value="Unassembled WGS sequence"/>
</dbReference>
<dbReference type="OrthoDB" id="9876299at2759"/>
<dbReference type="GO" id="GO:0016491">
    <property type="term" value="F:oxidoreductase activity"/>
    <property type="evidence" value="ECO:0007669"/>
    <property type="project" value="TreeGrafter"/>
</dbReference>
<keyword evidence="4" id="KW-1185">Reference proteome</keyword>
<dbReference type="Pfam" id="PF00106">
    <property type="entry name" value="adh_short"/>
    <property type="match status" value="1"/>
</dbReference>
<keyword evidence="2" id="KW-0521">NADP</keyword>
<protein>
    <submittedName>
        <fullName evidence="3">Uncharacterized protein</fullName>
    </submittedName>
</protein>
<dbReference type="EMBL" id="CAOQHR010000007">
    <property type="protein sequence ID" value="CAI6337948.1"/>
    <property type="molecule type" value="Genomic_DNA"/>
</dbReference>
<name>A0A9W4UPE3_9PLEO</name>
<dbReference type="InterPro" id="IPR020904">
    <property type="entry name" value="Sc_DH/Rdtase_CS"/>
</dbReference>
<dbReference type="PRINTS" id="PR00081">
    <property type="entry name" value="GDHRDH"/>
</dbReference>
<proteinExistence type="inferred from homology"/>
<dbReference type="InterPro" id="IPR002347">
    <property type="entry name" value="SDR_fam"/>
</dbReference>
<dbReference type="CDD" id="cd05325">
    <property type="entry name" value="carb_red_sniffer_like_SDR_c"/>
    <property type="match status" value="1"/>
</dbReference>
<dbReference type="GO" id="GO:0005737">
    <property type="term" value="C:cytoplasm"/>
    <property type="evidence" value="ECO:0007669"/>
    <property type="project" value="TreeGrafter"/>
</dbReference>
<dbReference type="AlphaFoldDB" id="A0A9W4UPE3"/>
<dbReference type="InterPro" id="IPR036291">
    <property type="entry name" value="NAD(P)-bd_dom_sf"/>
</dbReference>
<reference evidence="3" key="1">
    <citation type="submission" date="2023-01" db="EMBL/GenBank/DDBJ databases">
        <authorList>
            <person name="Van Ghelder C."/>
            <person name="Rancurel C."/>
        </authorList>
    </citation>
    <scope>NUCLEOTIDE SEQUENCE</scope>
    <source>
        <strain evidence="3">CNCM I-4278</strain>
    </source>
</reference>
<comment type="caution">
    <text evidence="3">The sequence shown here is derived from an EMBL/GenBank/DDBJ whole genome shotgun (WGS) entry which is preliminary data.</text>
</comment>
<gene>
    <name evidence="3" type="ORF">PDIGIT_LOCUS11067</name>
</gene>
<comment type="similarity">
    <text evidence="1">Belongs to the short-chain dehydrogenases/reductases (SDR) family.</text>
</comment>
<evidence type="ECO:0000256" key="1">
    <source>
        <dbReference type="ARBA" id="ARBA00006484"/>
    </source>
</evidence>